<dbReference type="GO" id="GO:0008168">
    <property type="term" value="F:methyltransferase activity"/>
    <property type="evidence" value="ECO:0007669"/>
    <property type="project" value="InterPro"/>
</dbReference>
<keyword evidence="4" id="KW-1185">Reference proteome</keyword>
<dbReference type="EMBL" id="QGEG01000001">
    <property type="protein sequence ID" value="PWL39577.1"/>
    <property type="molecule type" value="Genomic_DNA"/>
</dbReference>
<organism evidence="3 4">
    <name type="scientific">Flagellimonas aquimarina</name>
    <dbReference type="NCBI Taxonomy" id="2201895"/>
    <lineage>
        <taxon>Bacteria</taxon>
        <taxon>Pseudomonadati</taxon>
        <taxon>Bacteroidota</taxon>
        <taxon>Flavobacteriia</taxon>
        <taxon>Flavobacteriales</taxon>
        <taxon>Flavobacteriaceae</taxon>
        <taxon>Flagellimonas</taxon>
    </lineage>
</organism>
<accession>A0A316KZ86</accession>
<dbReference type="OrthoDB" id="894286at2"/>
<dbReference type="AlphaFoldDB" id="A0A316KZ86"/>
<dbReference type="RefSeq" id="WP_109659589.1">
    <property type="nucleotide sequence ID" value="NZ_QGEG01000001.1"/>
</dbReference>
<dbReference type="SUPFAM" id="SSF57884">
    <property type="entry name" value="Ada DNA repair protein, N-terminal domain (N-Ada 10)"/>
    <property type="match status" value="1"/>
</dbReference>
<dbReference type="GO" id="GO:0008270">
    <property type="term" value="F:zinc ion binding"/>
    <property type="evidence" value="ECO:0007669"/>
    <property type="project" value="InterPro"/>
</dbReference>
<dbReference type="InterPro" id="IPR035451">
    <property type="entry name" value="Ada-like_dom_sf"/>
</dbReference>
<dbReference type="GO" id="GO:0003677">
    <property type="term" value="F:DNA binding"/>
    <property type="evidence" value="ECO:0007669"/>
    <property type="project" value="InterPro"/>
</dbReference>
<evidence type="ECO:0000256" key="1">
    <source>
        <dbReference type="ARBA" id="ARBA00023159"/>
    </source>
</evidence>
<gene>
    <name evidence="3" type="ORF">DKG77_01715</name>
</gene>
<keyword evidence="1" id="KW-0010">Activator</keyword>
<name>A0A316KZ86_9FLAO</name>
<proteinExistence type="predicted"/>
<sequence length="85" mass="10054">MIEHKKISSSELFSFLKQQKTQWAGNSKLKIYGTLHCKSGKRLKVENRVFFHSEEDALKQGYRPCGHCMRKAYQLWKNSSRQQSF</sequence>
<dbReference type="InterPro" id="IPR004026">
    <property type="entry name" value="Ada_DNA_repair_Zn-bd"/>
</dbReference>
<reference evidence="3 4" key="1">
    <citation type="submission" date="2018-05" db="EMBL/GenBank/DDBJ databases">
        <title>Complete genome sequence of Flagellimonas aquimarina ECD12 isolated from seaweed Ecklonia cava.</title>
        <authorList>
            <person name="Choi S."/>
            <person name="Seong C."/>
        </authorList>
    </citation>
    <scope>NUCLEOTIDE SEQUENCE [LARGE SCALE GENOMIC DNA]</scope>
    <source>
        <strain evidence="3 4">ECD12</strain>
    </source>
</reference>
<evidence type="ECO:0000259" key="2">
    <source>
        <dbReference type="Pfam" id="PF02805"/>
    </source>
</evidence>
<evidence type="ECO:0000313" key="4">
    <source>
        <dbReference type="Proteomes" id="UP000245762"/>
    </source>
</evidence>
<dbReference type="Proteomes" id="UP000245762">
    <property type="component" value="Unassembled WGS sequence"/>
</dbReference>
<comment type="caution">
    <text evidence="3">The sequence shown here is derived from an EMBL/GenBank/DDBJ whole genome shotgun (WGS) entry which is preliminary data.</text>
</comment>
<feature type="domain" description="Ada DNA repair metal-binding" evidence="2">
    <location>
        <begin position="23"/>
        <end position="68"/>
    </location>
</feature>
<dbReference type="Pfam" id="PF02805">
    <property type="entry name" value="Ada_Zn_binding"/>
    <property type="match status" value="1"/>
</dbReference>
<dbReference type="Gene3D" id="3.40.10.10">
    <property type="entry name" value="DNA Methylphosphotriester Repair Domain"/>
    <property type="match status" value="1"/>
</dbReference>
<protein>
    <submittedName>
        <fullName evidence="3">Metal-binding protein</fullName>
    </submittedName>
</protein>
<dbReference type="GO" id="GO:0006281">
    <property type="term" value="P:DNA repair"/>
    <property type="evidence" value="ECO:0007669"/>
    <property type="project" value="InterPro"/>
</dbReference>
<evidence type="ECO:0000313" key="3">
    <source>
        <dbReference type="EMBL" id="PWL39577.1"/>
    </source>
</evidence>
<dbReference type="GO" id="GO:0006355">
    <property type="term" value="P:regulation of DNA-templated transcription"/>
    <property type="evidence" value="ECO:0007669"/>
    <property type="project" value="InterPro"/>
</dbReference>